<feature type="active site" description="Cysteine sulfenic acid (-SOH) intermediate" evidence="5">
    <location>
        <position position="55"/>
    </location>
</feature>
<dbReference type="GO" id="GO:0042744">
    <property type="term" value="P:hydrogen peroxide catabolic process"/>
    <property type="evidence" value="ECO:0007669"/>
    <property type="project" value="TreeGrafter"/>
</dbReference>
<evidence type="ECO:0000256" key="2">
    <source>
        <dbReference type="ARBA" id="ARBA00022862"/>
    </source>
</evidence>
<dbReference type="GO" id="GO:0045454">
    <property type="term" value="P:cell redox homeostasis"/>
    <property type="evidence" value="ECO:0007669"/>
    <property type="project" value="TreeGrafter"/>
</dbReference>
<dbReference type="GO" id="GO:0034599">
    <property type="term" value="P:cellular response to oxidative stress"/>
    <property type="evidence" value="ECO:0007669"/>
    <property type="project" value="InterPro"/>
</dbReference>
<keyword evidence="4" id="KW-0676">Redox-active center</keyword>
<accession>A0A4Y7SLY5</accession>
<evidence type="ECO:0000256" key="5">
    <source>
        <dbReference type="PIRSR" id="PIRSR637944-1"/>
    </source>
</evidence>
<evidence type="ECO:0000256" key="1">
    <source>
        <dbReference type="ARBA" id="ARBA00022559"/>
    </source>
</evidence>
<evidence type="ECO:0000313" key="6">
    <source>
        <dbReference type="EMBL" id="TEB22903.1"/>
    </source>
</evidence>
<reference evidence="6 7" key="1">
    <citation type="journal article" date="2019" name="Nat. Ecol. Evol.">
        <title>Megaphylogeny resolves global patterns of mushroom evolution.</title>
        <authorList>
            <person name="Varga T."/>
            <person name="Krizsan K."/>
            <person name="Foldi C."/>
            <person name="Dima B."/>
            <person name="Sanchez-Garcia M."/>
            <person name="Sanchez-Ramirez S."/>
            <person name="Szollosi G.J."/>
            <person name="Szarkandi J.G."/>
            <person name="Papp V."/>
            <person name="Albert L."/>
            <person name="Andreopoulos W."/>
            <person name="Angelini C."/>
            <person name="Antonin V."/>
            <person name="Barry K.W."/>
            <person name="Bougher N.L."/>
            <person name="Buchanan P."/>
            <person name="Buyck B."/>
            <person name="Bense V."/>
            <person name="Catcheside P."/>
            <person name="Chovatia M."/>
            <person name="Cooper J."/>
            <person name="Damon W."/>
            <person name="Desjardin D."/>
            <person name="Finy P."/>
            <person name="Geml J."/>
            <person name="Haridas S."/>
            <person name="Hughes K."/>
            <person name="Justo A."/>
            <person name="Karasinski D."/>
            <person name="Kautmanova I."/>
            <person name="Kiss B."/>
            <person name="Kocsube S."/>
            <person name="Kotiranta H."/>
            <person name="LaButti K.M."/>
            <person name="Lechner B.E."/>
            <person name="Liimatainen K."/>
            <person name="Lipzen A."/>
            <person name="Lukacs Z."/>
            <person name="Mihaltcheva S."/>
            <person name="Morgado L.N."/>
            <person name="Niskanen T."/>
            <person name="Noordeloos M.E."/>
            <person name="Ohm R.A."/>
            <person name="Ortiz-Santana B."/>
            <person name="Ovrebo C."/>
            <person name="Racz N."/>
            <person name="Riley R."/>
            <person name="Savchenko A."/>
            <person name="Shiryaev A."/>
            <person name="Soop K."/>
            <person name="Spirin V."/>
            <person name="Szebenyi C."/>
            <person name="Tomsovsky M."/>
            <person name="Tulloss R.E."/>
            <person name="Uehling J."/>
            <person name="Grigoriev I.V."/>
            <person name="Vagvolgyi C."/>
            <person name="Papp T."/>
            <person name="Martin F.M."/>
            <person name="Miettinen O."/>
            <person name="Hibbett D.S."/>
            <person name="Nagy L.G."/>
        </authorList>
    </citation>
    <scope>NUCLEOTIDE SEQUENCE [LARGE SCALE GENOMIC DNA]</scope>
    <source>
        <strain evidence="6 7">FP101781</strain>
    </source>
</reference>
<dbReference type="InterPro" id="IPR036249">
    <property type="entry name" value="Thioredoxin-like_sf"/>
</dbReference>
<dbReference type="PANTHER" id="PTHR10430">
    <property type="entry name" value="PEROXIREDOXIN"/>
    <property type="match status" value="1"/>
</dbReference>
<dbReference type="GO" id="GO:0005829">
    <property type="term" value="C:cytosol"/>
    <property type="evidence" value="ECO:0007669"/>
    <property type="project" value="TreeGrafter"/>
</dbReference>
<evidence type="ECO:0000256" key="4">
    <source>
        <dbReference type="ARBA" id="ARBA00023284"/>
    </source>
</evidence>
<organism evidence="6 7">
    <name type="scientific">Coprinellus micaceus</name>
    <name type="common">Glistening ink-cap mushroom</name>
    <name type="synonym">Coprinus micaceus</name>
    <dbReference type="NCBI Taxonomy" id="71717"/>
    <lineage>
        <taxon>Eukaryota</taxon>
        <taxon>Fungi</taxon>
        <taxon>Dikarya</taxon>
        <taxon>Basidiomycota</taxon>
        <taxon>Agaricomycotina</taxon>
        <taxon>Agaricomycetes</taxon>
        <taxon>Agaricomycetidae</taxon>
        <taxon>Agaricales</taxon>
        <taxon>Agaricineae</taxon>
        <taxon>Psathyrellaceae</taxon>
        <taxon>Coprinellus</taxon>
    </lineage>
</organism>
<evidence type="ECO:0000313" key="7">
    <source>
        <dbReference type="Proteomes" id="UP000298030"/>
    </source>
</evidence>
<dbReference type="PANTHER" id="PTHR10430:SF39">
    <property type="entry name" value="PEROXISOMAL MEMBRANE ASSOCIATED PROTEIN 20"/>
    <property type="match status" value="1"/>
</dbReference>
<proteinExistence type="predicted"/>
<gene>
    <name evidence="6" type="ORF">FA13DRAFT_1917464</name>
</gene>
<dbReference type="InterPro" id="IPR037944">
    <property type="entry name" value="PRX5-like"/>
</dbReference>
<dbReference type="GO" id="GO:0008379">
    <property type="term" value="F:thioredoxin peroxidase activity"/>
    <property type="evidence" value="ECO:0007669"/>
    <property type="project" value="InterPro"/>
</dbReference>
<dbReference type="GO" id="GO:0005777">
    <property type="term" value="C:peroxisome"/>
    <property type="evidence" value="ECO:0007669"/>
    <property type="project" value="TreeGrafter"/>
</dbReference>
<evidence type="ECO:0008006" key="8">
    <source>
        <dbReference type="Google" id="ProtNLM"/>
    </source>
</evidence>
<evidence type="ECO:0000256" key="3">
    <source>
        <dbReference type="ARBA" id="ARBA00023002"/>
    </source>
</evidence>
<dbReference type="Proteomes" id="UP000298030">
    <property type="component" value="Unassembled WGS sequence"/>
</dbReference>
<name>A0A4Y7SLY5_COPMI</name>
<dbReference type="OrthoDB" id="1882547at2759"/>
<keyword evidence="1" id="KW-0575">Peroxidase</keyword>
<dbReference type="EMBL" id="QPFP01000084">
    <property type="protein sequence ID" value="TEB22903.1"/>
    <property type="molecule type" value="Genomic_DNA"/>
</dbReference>
<comment type="caution">
    <text evidence="6">The sequence shown here is derived from an EMBL/GenBank/DDBJ whole genome shotgun (WGS) entry which is preliminary data.</text>
</comment>
<keyword evidence="7" id="KW-1185">Reference proteome</keyword>
<dbReference type="AlphaFoldDB" id="A0A4Y7SLY5"/>
<dbReference type="SUPFAM" id="SSF52833">
    <property type="entry name" value="Thioredoxin-like"/>
    <property type="match status" value="1"/>
</dbReference>
<protein>
    <recommendedName>
        <fullName evidence="8">Redoxin domain-containing protein</fullName>
    </recommendedName>
</protein>
<dbReference type="Gene3D" id="3.40.30.10">
    <property type="entry name" value="Glutaredoxin"/>
    <property type="match status" value="1"/>
</dbReference>
<keyword evidence="2" id="KW-0049">Antioxidant</keyword>
<keyword evidence="3" id="KW-0560">Oxidoreductase</keyword>
<dbReference type="STRING" id="71717.A0A4Y7SLY5"/>
<dbReference type="GO" id="GO:0005739">
    <property type="term" value="C:mitochondrion"/>
    <property type="evidence" value="ECO:0007669"/>
    <property type="project" value="TreeGrafter"/>
</dbReference>
<sequence length="166" mass="17784">MAPEASLAKLKPQIEVGGTIPSVPVKENVAAESSPLELTGKNVIIGVPGAFTTPCNAHIPGYIDAYPAIQGEGREPDLCRRRERYLRHQGMEGEAGARVGLGEFIRQNLVSLFNAAGLLGGPRSRRFAIITDGDKVKSIDVEVNPPDVTCDECRVDFEEVLSVTGD</sequence>